<keyword evidence="2" id="KW-1185">Reference proteome</keyword>
<dbReference type="AlphaFoldDB" id="A0A2G8RPP6"/>
<reference evidence="1 2" key="1">
    <citation type="journal article" date="2015" name="Sci. Rep.">
        <title>Chromosome-level genome map provides insights into diverse defense mechanisms in the medicinal fungus Ganoderma sinense.</title>
        <authorList>
            <person name="Zhu Y."/>
            <person name="Xu J."/>
            <person name="Sun C."/>
            <person name="Zhou S."/>
            <person name="Xu H."/>
            <person name="Nelson D.R."/>
            <person name="Qian J."/>
            <person name="Song J."/>
            <person name="Luo H."/>
            <person name="Xiang L."/>
            <person name="Li Y."/>
            <person name="Xu Z."/>
            <person name="Ji A."/>
            <person name="Wang L."/>
            <person name="Lu S."/>
            <person name="Hayward A."/>
            <person name="Sun W."/>
            <person name="Li X."/>
            <person name="Schwartz D.C."/>
            <person name="Wang Y."/>
            <person name="Chen S."/>
        </authorList>
    </citation>
    <scope>NUCLEOTIDE SEQUENCE [LARGE SCALE GENOMIC DNA]</scope>
    <source>
        <strain evidence="1 2">ZZ0214-1</strain>
    </source>
</reference>
<accession>A0A2G8RPP6</accession>
<comment type="caution">
    <text evidence="1">The sequence shown here is derived from an EMBL/GenBank/DDBJ whole genome shotgun (WGS) entry which is preliminary data.</text>
</comment>
<dbReference type="OrthoDB" id="2765210at2759"/>
<name>A0A2G8RPP6_9APHY</name>
<sequence>MKHWPIHAQSCDRDVTRDARTVEGVQPVYPYVGEITLSTRSAVDPLPPVSIDHMPAPAASGSTYDYVIYSFYAKHNGDGSRILPVNVSPTPMSKSGDALLLSHCFQSTSVSRSFIICYEGRYNPNRELVRLTQSVDMILQRPWYGSVVVTKFRSRACTSYVDITFDDVVHIRDYFAYFA</sequence>
<dbReference type="Proteomes" id="UP000230002">
    <property type="component" value="Unassembled WGS sequence"/>
</dbReference>
<protein>
    <submittedName>
        <fullName evidence="1">Uncharacterized protein</fullName>
    </submittedName>
</protein>
<proteinExistence type="predicted"/>
<organism evidence="1 2">
    <name type="scientific">Ganoderma sinense ZZ0214-1</name>
    <dbReference type="NCBI Taxonomy" id="1077348"/>
    <lineage>
        <taxon>Eukaryota</taxon>
        <taxon>Fungi</taxon>
        <taxon>Dikarya</taxon>
        <taxon>Basidiomycota</taxon>
        <taxon>Agaricomycotina</taxon>
        <taxon>Agaricomycetes</taxon>
        <taxon>Polyporales</taxon>
        <taxon>Polyporaceae</taxon>
        <taxon>Ganoderma</taxon>
    </lineage>
</organism>
<dbReference type="EMBL" id="AYKW01000068">
    <property type="protein sequence ID" value="PIL23477.1"/>
    <property type="molecule type" value="Genomic_DNA"/>
</dbReference>
<gene>
    <name evidence="1" type="ORF">GSI_14788</name>
</gene>
<evidence type="ECO:0000313" key="2">
    <source>
        <dbReference type="Proteomes" id="UP000230002"/>
    </source>
</evidence>
<evidence type="ECO:0000313" key="1">
    <source>
        <dbReference type="EMBL" id="PIL23477.1"/>
    </source>
</evidence>